<evidence type="ECO:0000313" key="2">
    <source>
        <dbReference type="Proteomes" id="UP000185794"/>
    </source>
</evidence>
<dbReference type="RefSeq" id="WP_000271471.1">
    <property type="nucleotide sequence ID" value="NZ_BDPF01000035.1"/>
</dbReference>
<proteinExistence type="predicted"/>
<sequence length="187" mass="21567">MYAYFFPFYFSERDSFIKSEGDYQRSKGIVPFFIDEYECDNLKVLNKCDRLYVIAHGNTAVIGGGVRGTKKLEPKDLAKLLYDAGLQHDFEDLRLFSCYSGVSKNFASYAQRLKEALKSLGYKDIHVTGYLGMVDCSRDFRFLRDGSDFYTKRTKGITPEKDLIKSSMCLSNDDILKYRASNFKVQF</sequence>
<name>A0A1Q6BD73_ECOLX</name>
<protein>
    <submittedName>
        <fullName evidence="1">Uncharacterized protein</fullName>
    </submittedName>
</protein>
<comment type="caution">
    <text evidence="1">The sequence shown here is derived from an EMBL/GenBank/DDBJ whole genome shotgun (WGS) entry which is preliminary data.</text>
</comment>
<reference evidence="1 2" key="1">
    <citation type="journal article" date="2017" name="Front. Cell. Infect. Microbiol.">
        <title>Chaperone-usher pili loci of human colonization factor-negative enterotoxigenic Escherichia coli.</title>
        <authorList>
            <person name="Del Canto F."/>
            <person name="Vidal R."/>
            <person name="Stine O.C."/>
            <person name="Pop M."/>
        </authorList>
    </citation>
    <scope>NUCLEOTIDE SEQUENCE [LARGE SCALE GENOMIC DNA]</scope>
    <source>
        <strain evidence="1 2">700324</strain>
    </source>
</reference>
<dbReference type="AlphaFoldDB" id="A0A1Q6BD73"/>
<accession>A0A1Q6BD73</accession>
<dbReference type="GeneID" id="39693387"/>
<dbReference type="EMBL" id="LRKC01000093">
    <property type="protein sequence ID" value="OKV15372.1"/>
    <property type="molecule type" value="Genomic_DNA"/>
</dbReference>
<organism evidence="1 2">
    <name type="scientific">Escherichia coli</name>
    <dbReference type="NCBI Taxonomy" id="562"/>
    <lineage>
        <taxon>Bacteria</taxon>
        <taxon>Pseudomonadati</taxon>
        <taxon>Pseudomonadota</taxon>
        <taxon>Gammaproteobacteria</taxon>
        <taxon>Enterobacterales</taxon>
        <taxon>Enterobacteriaceae</taxon>
        <taxon>Escherichia</taxon>
    </lineage>
</organism>
<gene>
    <name evidence="1" type="ORF">AWP47_04165</name>
</gene>
<dbReference type="Proteomes" id="UP000185794">
    <property type="component" value="Unassembled WGS sequence"/>
</dbReference>
<evidence type="ECO:0000313" key="1">
    <source>
        <dbReference type="EMBL" id="OKV15372.1"/>
    </source>
</evidence>